<organism evidence="1 2">
    <name type="scientific">Corynebacterium pelargi</name>
    <dbReference type="NCBI Taxonomy" id="1471400"/>
    <lineage>
        <taxon>Bacteria</taxon>
        <taxon>Bacillati</taxon>
        <taxon>Actinomycetota</taxon>
        <taxon>Actinomycetes</taxon>
        <taxon>Mycobacteriales</taxon>
        <taxon>Corynebacteriaceae</taxon>
        <taxon>Corynebacterium</taxon>
    </lineage>
</organism>
<dbReference type="SUPFAM" id="SSF55729">
    <property type="entry name" value="Acyl-CoA N-acyltransferases (Nat)"/>
    <property type="match status" value="1"/>
</dbReference>
<dbReference type="AlphaFoldDB" id="A0A410WBX5"/>
<accession>A0A410WBX5</accession>
<evidence type="ECO:0000313" key="1">
    <source>
        <dbReference type="EMBL" id="QAU53457.1"/>
    </source>
</evidence>
<keyword evidence="2" id="KW-1185">Reference proteome</keyword>
<dbReference type="OrthoDB" id="5242876at2"/>
<gene>
    <name evidence="1" type="ORF">CPELA_11075</name>
</gene>
<sequence length="201" mass="21955">MLQPLHRATVGMMHPLAARCVFWELGQDVAQKVCESGDPRFEKEAWLMAVLLEQQQCGFHILRAGQEHAIATIIFCQPRFSPGVAQLPTAPVSADAWLLSSLHIDPAFEGIGLEHVLIDAVLAHLWQHKAVAVEAFGYSSTEDPLALRKEEIGLMPAQLLQAAGFEVVAPHPSLPRLRIELPPEHMLSAQAAEELLASALA</sequence>
<evidence type="ECO:0008006" key="3">
    <source>
        <dbReference type="Google" id="ProtNLM"/>
    </source>
</evidence>
<dbReference type="EMBL" id="CP035299">
    <property type="protein sequence ID" value="QAU53457.1"/>
    <property type="molecule type" value="Genomic_DNA"/>
</dbReference>
<proteinExistence type="predicted"/>
<reference evidence="1 2" key="1">
    <citation type="submission" date="2019-01" db="EMBL/GenBank/DDBJ databases">
        <authorList>
            <person name="Ruckert C."/>
            <person name="Busche T."/>
            <person name="Kalinowski J."/>
        </authorList>
    </citation>
    <scope>NUCLEOTIDE SEQUENCE [LARGE SCALE GENOMIC DNA]</scope>
    <source>
        <strain evidence="1 2">136/3</strain>
    </source>
</reference>
<evidence type="ECO:0000313" key="2">
    <source>
        <dbReference type="Proteomes" id="UP000288929"/>
    </source>
</evidence>
<protein>
    <recommendedName>
        <fullName evidence="3">N-acetyltransferase domain-containing protein</fullName>
    </recommendedName>
</protein>
<name>A0A410WBX5_9CORY</name>
<dbReference type="Proteomes" id="UP000288929">
    <property type="component" value="Chromosome"/>
</dbReference>
<dbReference type="InterPro" id="IPR016181">
    <property type="entry name" value="Acyl_CoA_acyltransferase"/>
</dbReference>
<dbReference type="KEGG" id="cpeg:CPELA_11075"/>
<dbReference type="RefSeq" id="WP_128890738.1">
    <property type="nucleotide sequence ID" value="NZ_BMCX01000005.1"/>
</dbReference>